<dbReference type="STRING" id="48698.ENSPFOP00000024338"/>
<dbReference type="GO" id="GO:0005737">
    <property type="term" value="C:cytoplasm"/>
    <property type="evidence" value="ECO:0007669"/>
    <property type="project" value="TreeGrafter"/>
</dbReference>
<dbReference type="Proteomes" id="UP000028760">
    <property type="component" value="Unassembled WGS sequence"/>
</dbReference>
<proteinExistence type="predicted"/>
<dbReference type="InterPro" id="IPR057854">
    <property type="entry name" value="TPR_WDR11"/>
</dbReference>
<evidence type="ECO:0000313" key="2">
    <source>
        <dbReference type="Ensembl" id="ENSPFOP00000024338.1"/>
    </source>
</evidence>
<evidence type="ECO:0000313" key="3">
    <source>
        <dbReference type="Proteomes" id="UP000028760"/>
    </source>
</evidence>
<reference evidence="2" key="2">
    <citation type="submission" date="2025-08" db="UniProtKB">
        <authorList>
            <consortium name="Ensembl"/>
        </authorList>
    </citation>
    <scope>IDENTIFICATION</scope>
</reference>
<reference evidence="3" key="1">
    <citation type="submission" date="2013-10" db="EMBL/GenBank/DDBJ databases">
        <authorList>
            <person name="Schartl M."/>
            <person name="Warren W."/>
        </authorList>
    </citation>
    <scope>NUCLEOTIDE SEQUENCE [LARGE SCALE GENOMIC DNA]</scope>
    <source>
        <strain evidence="3">female</strain>
    </source>
</reference>
<dbReference type="EMBL" id="AYCK01004461">
    <property type="status" value="NOT_ANNOTATED_CDS"/>
    <property type="molecule type" value="Genomic_DNA"/>
</dbReference>
<dbReference type="PANTHER" id="PTHR14593">
    <property type="entry name" value="WD REPEAT-CONTAINING PROTEIN 11"/>
    <property type="match status" value="1"/>
</dbReference>
<dbReference type="GeneTree" id="ENSGT00390000004068"/>
<keyword evidence="3" id="KW-1185">Reference proteome</keyword>
<dbReference type="Ensembl" id="ENSPFOT00000030071.1">
    <property type="protein sequence ID" value="ENSPFOP00000024338.1"/>
    <property type="gene ID" value="ENSPFOG00000024566.1"/>
</dbReference>
<dbReference type="eggNOG" id="KOG1912">
    <property type="taxonomic scope" value="Eukaryota"/>
</dbReference>
<organism evidence="2 3">
    <name type="scientific">Poecilia formosa</name>
    <name type="common">Amazon molly</name>
    <name type="synonym">Limia formosa</name>
    <dbReference type="NCBI Taxonomy" id="48698"/>
    <lineage>
        <taxon>Eukaryota</taxon>
        <taxon>Metazoa</taxon>
        <taxon>Chordata</taxon>
        <taxon>Craniata</taxon>
        <taxon>Vertebrata</taxon>
        <taxon>Euteleostomi</taxon>
        <taxon>Actinopterygii</taxon>
        <taxon>Neopterygii</taxon>
        <taxon>Teleostei</taxon>
        <taxon>Neoteleostei</taxon>
        <taxon>Acanthomorphata</taxon>
        <taxon>Ovalentaria</taxon>
        <taxon>Atherinomorphae</taxon>
        <taxon>Cyprinodontiformes</taxon>
        <taxon>Poeciliidae</taxon>
        <taxon>Poeciliinae</taxon>
        <taxon>Poecilia</taxon>
    </lineage>
</organism>
<evidence type="ECO:0000259" key="1">
    <source>
        <dbReference type="Pfam" id="PF23753"/>
    </source>
</evidence>
<dbReference type="InterPro" id="IPR039694">
    <property type="entry name" value="WDR11"/>
</dbReference>
<protein>
    <recommendedName>
        <fullName evidence="1">WDR11 TPR domain-containing protein</fullName>
    </recommendedName>
</protein>
<reference evidence="2" key="3">
    <citation type="submission" date="2025-09" db="UniProtKB">
        <authorList>
            <consortium name="Ensembl"/>
        </authorList>
    </citation>
    <scope>IDENTIFICATION</scope>
</reference>
<accession>A0A096LYU7</accession>
<name>A0A096LYU7_POEFO</name>
<dbReference type="OMA" id="EWNRAVW"/>
<feature type="domain" description="WDR11 TPR" evidence="1">
    <location>
        <begin position="96"/>
        <end position="272"/>
    </location>
</feature>
<dbReference type="Pfam" id="PF23753">
    <property type="entry name" value="TPR_WDR11"/>
    <property type="match status" value="1"/>
</dbReference>
<dbReference type="AlphaFoldDB" id="A0A096LYU7"/>
<sequence length="333" mass="36870">SDMKSVLQDSELSLLQRCLLVSRLFGDESDLNFWTVASHYLQLFAQARQLSVTSEGGSEETQPPSQNHLDICHDILCESSYFQKFQLDRVHLQEVKRSSYEHTKKCADQLLLLGQTDRAVQLLLETSADNPSYYCDSLKACLVTTITSSGPSQSTIKLVATNMIANGKLAEGVQLLCLIDKAADACRYLQTYGEWNRAVWLAKVRLNPAEGSDVLKRWAEHLCSPQVNQKSKAILVLLSLGCFYKVGEMLHSLGSMRYFDRAALFIEACLKSGVMEANDSSNKLIEAAFLDFARLLRSLGLREGAALWASRAGSAGEQLMEELFQGEGGVPEA</sequence>
<dbReference type="PANTHER" id="PTHR14593:SF5">
    <property type="entry name" value="WD REPEAT-CONTAINING PROTEIN 11"/>
    <property type="match status" value="1"/>
</dbReference>